<dbReference type="SUPFAM" id="SSF143414">
    <property type="entry name" value="CcmK-like"/>
    <property type="match status" value="1"/>
</dbReference>
<comment type="similarity">
    <text evidence="3">Belongs to the bacterial microcompartments protein family.</text>
</comment>
<dbReference type="PANTHER" id="PTHR33941">
    <property type="entry name" value="PROPANEDIOL UTILIZATION PROTEIN PDUA"/>
    <property type="match status" value="1"/>
</dbReference>
<dbReference type="Gene3D" id="3.30.70.1710">
    <property type="match status" value="1"/>
</dbReference>
<evidence type="ECO:0000256" key="1">
    <source>
        <dbReference type="ARBA" id="ARBA00024322"/>
    </source>
</evidence>
<evidence type="ECO:0000256" key="3">
    <source>
        <dbReference type="PROSITE-ProRule" id="PRU01278"/>
    </source>
</evidence>
<evidence type="ECO:0000259" key="5">
    <source>
        <dbReference type="PROSITE" id="PS51930"/>
    </source>
</evidence>
<dbReference type="InterPro" id="IPR044872">
    <property type="entry name" value="CcmK/CsoS1_BMC"/>
</dbReference>
<keyword evidence="2" id="KW-1283">Bacterial microcompartment</keyword>
<feature type="compositionally biased region" description="Basic and acidic residues" evidence="4">
    <location>
        <begin position="97"/>
        <end position="183"/>
    </location>
</feature>
<keyword evidence="7" id="KW-1185">Reference proteome</keyword>
<dbReference type="Proteomes" id="UP000662904">
    <property type="component" value="Chromosome"/>
</dbReference>
<protein>
    <submittedName>
        <fullName evidence="6">Propanediol utilization protein PduA</fullName>
    </submittedName>
</protein>
<evidence type="ECO:0000256" key="4">
    <source>
        <dbReference type="SAM" id="MobiDB-lite"/>
    </source>
</evidence>
<accession>A0A8A0RK19</accession>
<sequence>MKTALGLIETVGLTAAVEAADTAVKSANVVLIGYELSRGGGLVTVKLAGDVGAVKAAVEAGAAAARKVNKVWSVQVIPRPAEYIERLVKNRETVGHVDNDVQKENEFEEMKEAVSDKEGMENKRETEKDSADEVDIKKEDVEGERDEGANGKEELQTIKKEEKEPEKSEKSEGEKDGDNKDKVTCNLCGDPACPRKKGELRTICIHYDEMENK</sequence>
<reference evidence="6" key="1">
    <citation type="submission" date="2020-07" db="EMBL/GenBank/DDBJ databases">
        <title>Koleobacter methoxysyntrophicus gen. nov., sp. nov., a novel anaerobic bacterium isolated from deep subsurface oil field and proposal of Koleobacterales ord. nov. in the phylum Firmicutes.</title>
        <authorList>
            <person name="Sakamoto S."/>
            <person name="Tamaki H."/>
        </authorList>
    </citation>
    <scope>NUCLEOTIDE SEQUENCE</scope>
    <source>
        <strain evidence="6">NRmbB1</strain>
    </source>
</reference>
<evidence type="ECO:0000313" key="7">
    <source>
        <dbReference type="Proteomes" id="UP000662904"/>
    </source>
</evidence>
<dbReference type="EMBL" id="CP059066">
    <property type="protein sequence ID" value="QSQ08222.1"/>
    <property type="molecule type" value="Genomic_DNA"/>
</dbReference>
<dbReference type="SMART" id="SM00877">
    <property type="entry name" value="BMC"/>
    <property type="match status" value="1"/>
</dbReference>
<feature type="domain" description="BMC" evidence="5">
    <location>
        <begin position="4"/>
        <end position="89"/>
    </location>
</feature>
<evidence type="ECO:0000256" key="2">
    <source>
        <dbReference type="ARBA" id="ARBA00024446"/>
    </source>
</evidence>
<evidence type="ECO:0000313" key="6">
    <source>
        <dbReference type="EMBL" id="QSQ08222.1"/>
    </source>
</evidence>
<proteinExistence type="inferred from homology"/>
<name>A0A8A0RK19_9FIRM</name>
<organism evidence="6 7">
    <name type="scientific">Koleobacter methoxysyntrophicus</name>
    <dbReference type="NCBI Taxonomy" id="2751313"/>
    <lineage>
        <taxon>Bacteria</taxon>
        <taxon>Bacillati</taxon>
        <taxon>Bacillota</taxon>
        <taxon>Clostridia</taxon>
        <taxon>Koleobacterales</taxon>
        <taxon>Koleobacteraceae</taxon>
        <taxon>Koleobacter</taxon>
    </lineage>
</organism>
<dbReference type="KEGG" id="kme:H0A61_00542"/>
<dbReference type="InterPro" id="IPR050575">
    <property type="entry name" value="BMC_shell"/>
</dbReference>
<dbReference type="RefSeq" id="WP_206708450.1">
    <property type="nucleotide sequence ID" value="NZ_CP059066.1"/>
</dbReference>
<dbReference type="AlphaFoldDB" id="A0A8A0RK19"/>
<comment type="subcellular location">
    <subcellularLocation>
        <location evidence="1">Bacterial microcompartment</location>
    </subcellularLocation>
</comment>
<dbReference type="InterPro" id="IPR000249">
    <property type="entry name" value="BMC_dom"/>
</dbReference>
<feature type="region of interest" description="Disordered" evidence="4">
    <location>
        <begin position="97"/>
        <end position="195"/>
    </location>
</feature>
<gene>
    <name evidence="6" type="primary">pduA_2</name>
    <name evidence="6" type="ORF">H0A61_00542</name>
</gene>
<dbReference type="GO" id="GO:0031469">
    <property type="term" value="C:bacterial microcompartment"/>
    <property type="evidence" value="ECO:0007669"/>
    <property type="project" value="UniProtKB-SubCell"/>
</dbReference>
<dbReference type="InterPro" id="IPR037233">
    <property type="entry name" value="CcmK-like_sf"/>
</dbReference>
<dbReference type="CDD" id="cd07045">
    <property type="entry name" value="BMC_CcmK_like"/>
    <property type="match status" value="1"/>
</dbReference>
<dbReference type="Pfam" id="PF00936">
    <property type="entry name" value="BMC"/>
    <property type="match status" value="1"/>
</dbReference>
<dbReference type="PROSITE" id="PS51930">
    <property type="entry name" value="BMC_2"/>
    <property type="match status" value="1"/>
</dbReference>
<dbReference type="PANTHER" id="PTHR33941:SF11">
    <property type="entry name" value="BACTERIAL MICROCOMPARTMENT SHELL PROTEIN PDUJ"/>
    <property type="match status" value="1"/>
</dbReference>